<dbReference type="PANTHER" id="PTHR34613">
    <property type="entry name" value="SLL0800 PROTEIN"/>
    <property type="match status" value="1"/>
</dbReference>
<evidence type="ECO:0000313" key="1">
    <source>
        <dbReference type="EMBL" id="MFD0316764.1"/>
    </source>
</evidence>
<dbReference type="EMBL" id="JBHTEB010000001">
    <property type="protein sequence ID" value="MFD0316764.1"/>
    <property type="molecule type" value="Genomic_DNA"/>
</dbReference>
<proteinExistence type="predicted"/>
<keyword evidence="2" id="KW-1185">Reference proteome</keyword>
<dbReference type="RefSeq" id="WP_381611555.1">
    <property type="nucleotide sequence ID" value="NZ_JBHTEB010000001.1"/>
</dbReference>
<gene>
    <name evidence="1" type="ORF">ACFQZ6_21640</name>
</gene>
<dbReference type="PANTHER" id="PTHR34613:SF1">
    <property type="entry name" value="SLL6017 PROTEIN"/>
    <property type="match status" value="1"/>
</dbReference>
<sequence>MNVSPPLERVNASAFIGSVGLRIGKVALMVTSTHETSHRIFQDHPEVLTPVFEALGLPPPVKADIEAITPDATEVKPLERRVDTVLKVIPSDGDAFLLAIEAQTAPADDKGVNWTYYTAYLQAKFRLPVLLVTVCRKKATATWAAGPFECRVGNWSTLVLRPFVLGPDTVPRITDESDVARQPALATFAAIVHSESEGISGILNLLAHAMRSFDMATAKYWSELLEIGLENTPAKETWRELERMVISYFPGRGTVFEEAYLDGEAKGKAVGMVEGKAVGMVKGKAEGKAEGILRVLEARGLSVSDAVRDRVSDCTDLALLDNLLVRAVTVERADELFGESAEAQGGS</sequence>
<evidence type="ECO:0000313" key="2">
    <source>
        <dbReference type="Proteomes" id="UP001597023"/>
    </source>
</evidence>
<organism evidence="1 2">
    <name type="scientific">Streptomyces flavalbus</name>
    <dbReference type="NCBI Taxonomy" id="2665155"/>
    <lineage>
        <taxon>Bacteria</taxon>
        <taxon>Bacillati</taxon>
        <taxon>Actinomycetota</taxon>
        <taxon>Actinomycetes</taxon>
        <taxon>Kitasatosporales</taxon>
        <taxon>Streptomycetaceae</taxon>
        <taxon>Streptomyces</taxon>
    </lineage>
</organism>
<accession>A0ABW2WCJ0</accession>
<comment type="caution">
    <text evidence="1">The sequence shown here is derived from an EMBL/GenBank/DDBJ whole genome shotgun (WGS) entry which is preliminary data.</text>
</comment>
<dbReference type="Proteomes" id="UP001597023">
    <property type="component" value="Unassembled WGS sequence"/>
</dbReference>
<reference evidence="2" key="1">
    <citation type="journal article" date="2019" name="Int. J. Syst. Evol. Microbiol.">
        <title>The Global Catalogue of Microorganisms (GCM) 10K type strain sequencing project: providing services to taxonomists for standard genome sequencing and annotation.</title>
        <authorList>
            <consortium name="The Broad Institute Genomics Platform"/>
            <consortium name="The Broad Institute Genome Sequencing Center for Infectious Disease"/>
            <person name="Wu L."/>
            <person name="Ma J."/>
        </authorList>
    </citation>
    <scope>NUCLEOTIDE SEQUENCE [LARGE SCALE GENOMIC DNA]</scope>
    <source>
        <strain evidence="2">CGMCC 4.7400</strain>
    </source>
</reference>
<protein>
    <submittedName>
        <fullName evidence="1">Uncharacterized protein</fullName>
    </submittedName>
</protein>
<name>A0ABW2WCJ0_9ACTN</name>